<dbReference type="InterPro" id="IPR036388">
    <property type="entry name" value="WH-like_DNA-bd_sf"/>
</dbReference>
<keyword evidence="1" id="KW-0805">Transcription regulation</keyword>
<dbReference type="GO" id="GO:0003677">
    <property type="term" value="F:DNA binding"/>
    <property type="evidence" value="ECO:0007669"/>
    <property type="project" value="UniProtKB-KW"/>
</dbReference>
<sequence length="211" mass="23274">MSGATLQRFEGLGVHAAFPGRTIVFEEGQRPRSIFVICTGQLKLSTTSKEGRTMILRIAGPGDVLGLSATLNDLPYEVTAETLEPTRVKSVHRTEFLQFLEEHGEVGQNSAKVIAKEYREVFLDARRLALSGSAAGRLSQLLLEWAQGSSCGKPELRFTMALTHEELANMAGISRETVTRLLNQFERDHLISRHGVAFTILDPANLELLVQ</sequence>
<accession>A0A841JRS3</accession>
<dbReference type="EMBL" id="JACHEK010000002">
    <property type="protein sequence ID" value="MBB6143227.1"/>
    <property type="molecule type" value="Genomic_DNA"/>
</dbReference>
<dbReference type="CDD" id="cd00038">
    <property type="entry name" value="CAP_ED"/>
    <property type="match status" value="1"/>
</dbReference>
<gene>
    <name evidence="6" type="ORF">HNQ77_001171</name>
</gene>
<dbReference type="Pfam" id="PF00027">
    <property type="entry name" value="cNMP_binding"/>
    <property type="match status" value="1"/>
</dbReference>
<evidence type="ECO:0000259" key="5">
    <source>
        <dbReference type="PROSITE" id="PS51063"/>
    </source>
</evidence>
<dbReference type="PANTHER" id="PTHR24567">
    <property type="entry name" value="CRP FAMILY TRANSCRIPTIONAL REGULATORY PROTEIN"/>
    <property type="match status" value="1"/>
</dbReference>
<evidence type="ECO:0000256" key="1">
    <source>
        <dbReference type="ARBA" id="ARBA00023015"/>
    </source>
</evidence>
<keyword evidence="3" id="KW-0804">Transcription</keyword>
<evidence type="ECO:0000256" key="2">
    <source>
        <dbReference type="ARBA" id="ARBA00023125"/>
    </source>
</evidence>
<dbReference type="PRINTS" id="PR00034">
    <property type="entry name" value="HTHCRP"/>
</dbReference>
<dbReference type="Gene3D" id="1.10.10.10">
    <property type="entry name" value="Winged helix-like DNA-binding domain superfamily/Winged helix DNA-binding domain"/>
    <property type="match status" value="1"/>
</dbReference>
<organism evidence="6 7">
    <name type="scientific">Silvibacterium bohemicum</name>
    <dbReference type="NCBI Taxonomy" id="1577686"/>
    <lineage>
        <taxon>Bacteria</taxon>
        <taxon>Pseudomonadati</taxon>
        <taxon>Acidobacteriota</taxon>
        <taxon>Terriglobia</taxon>
        <taxon>Terriglobales</taxon>
        <taxon>Acidobacteriaceae</taxon>
        <taxon>Silvibacterium</taxon>
    </lineage>
</organism>
<reference evidence="6 7" key="1">
    <citation type="submission" date="2020-08" db="EMBL/GenBank/DDBJ databases">
        <title>Genomic Encyclopedia of Type Strains, Phase IV (KMG-IV): sequencing the most valuable type-strain genomes for metagenomic binning, comparative biology and taxonomic classification.</title>
        <authorList>
            <person name="Goeker M."/>
        </authorList>
    </citation>
    <scope>NUCLEOTIDE SEQUENCE [LARGE SCALE GENOMIC DNA]</scope>
    <source>
        <strain evidence="6 7">DSM 103733</strain>
    </source>
</reference>
<dbReference type="InterPro" id="IPR018490">
    <property type="entry name" value="cNMP-bd_dom_sf"/>
</dbReference>
<name>A0A841JRS3_9BACT</name>
<dbReference type="SUPFAM" id="SSF51206">
    <property type="entry name" value="cAMP-binding domain-like"/>
    <property type="match status" value="1"/>
</dbReference>
<dbReference type="PANTHER" id="PTHR24567:SF74">
    <property type="entry name" value="HTH-TYPE TRANSCRIPTIONAL REGULATOR ARCR"/>
    <property type="match status" value="1"/>
</dbReference>
<evidence type="ECO:0000313" key="6">
    <source>
        <dbReference type="EMBL" id="MBB6143227.1"/>
    </source>
</evidence>
<dbReference type="AlphaFoldDB" id="A0A841JRS3"/>
<keyword evidence="7" id="KW-1185">Reference proteome</keyword>
<dbReference type="GO" id="GO:0005829">
    <property type="term" value="C:cytosol"/>
    <property type="evidence" value="ECO:0007669"/>
    <property type="project" value="TreeGrafter"/>
</dbReference>
<proteinExistence type="predicted"/>
<evidence type="ECO:0000256" key="3">
    <source>
        <dbReference type="ARBA" id="ARBA00023163"/>
    </source>
</evidence>
<dbReference type="PROSITE" id="PS51063">
    <property type="entry name" value="HTH_CRP_2"/>
    <property type="match status" value="1"/>
</dbReference>
<dbReference type="PROSITE" id="PS50042">
    <property type="entry name" value="CNMP_BINDING_3"/>
    <property type="match status" value="1"/>
</dbReference>
<dbReference type="Proteomes" id="UP000538666">
    <property type="component" value="Unassembled WGS sequence"/>
</dbReference>
<dbReference type="SMART" id="SM00100">
    <property type="entry name" value="cNMP"/>
    <property type="match status" value="1"/>
</dbReference>
<dbReference type="CDD" id="cd00092">
    <property type="entry name" value="HTH_CRP"/>
    <property type="match status" value="1"/>
</dbReference>
<evidence type="ECO:0000259" key="4">
    <source>
        <dbReference type="PROSITE" id="PS50042"/>
    </source>
</evidence>
<dbReference type="SUPFAM" id="SSF46785">
    <property type="entry name" value="Winged helix' DNA-binding domain"/>
    <property type="match status" value="1"/>
</dbReference>
<evidence type="ECO:0000313" key="7">
    <source>
        <dbReference type="Proteomes" id="UP000538666"/>
    </source>
</evidence>
<dbReference type="InterPro" id="IPR036390">
    <property type="entry name" value="WH_DNA-bd_sf"/>
</dbReference>
<feature type="domain" description="Cyclic nucleotide-binding" evidence="4">
    <location>
        <begin position="18"/>
        <end position="117"/>
    </location>
</feature>
<dbReference type="InterPro" id="IPR050397">
    <property type="entry name" value="Env_Response_Regulators"/>
</dbReference>
<dbReference type="Pfam" id="PF13545">
    <property type="entry name" value="HTH_Crp_2"/>
    <property type="match status" value="1"/>
</dbReference>
<dbReference type="Gene3D" id="2.60.120.10">
    <property type="entry name" value="Jelly Rolls"/>
    <property type="match status" value="1"/>
</dbReference>
<keyword evidence="2" id="KW-0238">DNA-binding</keyword>
<dbReference type="InterPro" id="IPR000595">
    <property type="entry name" value="cNMP-bd_dom"/>
</dbReference>
<comment type="caution">
    <text evidence="6">The sequence shown here is derived from an EMBL/GenBank/DDBJ whole genome shotgun (WGS) entry which is preliminary data.</text>
</comment>
<feature type="domain" description="HTH crp-type" evidence="5">
    <location>
        <begin position="132"/>
        <end position="204"/>
    </location>
</feature>
<dbReference type="GO" id="GO:0003700">
    <property type="term" value="F:DNA-binding transcription factor activity"/>
    <property type="evidence" value="ECO:0007669"/>
    <property type="project" value="TreeGrafter"/>
</dbReference>
<dbReference type="InterPro" id="IPR012318">
    <property type="entry name" value="HTH_CRP"/>
</dbReference>
<dbReference type="InterPro" id="IPR014710">
    <property type="entry name" value="RmlC-like_jellyroll"/>
</dbReference>
<protein>
    <submittedName>
        <fullName evidence="6">CRP/FNR family transcriptional regulator</fullName>
    </submittedName>
</protein>
<dbReference type="SMART" id="SM00419">
    <property type="entry name" value="HTH_CRP"/>
    <property type="match status" value="1"/>
</dbReference>